<dbReference type="PANTHER" id="PTHR31739">
    <property type="entry name" value="ENT-COPALYL DIPHOSPHATE SYNTHASE, CHLOROPLASTIC"/>
    <property type="match status" value="1"/>
</dbReference>
<name>A0A8J7GCK7_9ACTN</name>
<dbReference type="InterPro" id="IPR008930">
    <property type="entry name" value="Terpenoid_cyclase/PrenylTrfase"/>
</dbReference>
<dbReference type="InterPro" id="IPR050148">
    <property type="entry name" value="Terpene_synthase-like"/>
</dbReference>
<dbReference type="SUPFAM" id="SSF48239">
    <property type="entry name" value="Terpenoid cyclases/Protein prenyltransferases"/>
    <property type="match status" value="1"/>
</dbReference>
<keyword evidence="3" id="KW-1185">Reference proteome</keyword>
<proteinExistence type="predicted"/>
<accession>A0A8J7GCK7</accession>
<comment type="caution">
    <text evidence="2">The sequence shown here is derived from an EMBL/GenBank/DDBJ whole genome shotgun (WGS) entry which is preliminary data.</text>
</comment>
<dbReference type="AlphaFoldDB" id="A0A8J7GCK7"/>
<reference evidence="2" key="1">
    <citation type="submission" date="2020-11" db="EMBL/GenBank/DDBJ databases">
        <title>Sequencing the genomes of 1000 actinobacteria strains.</title>
        <authorList>
            <person name="Klenk H.-P."/>
        </authorList>
    </citation>
    <scope>NUCLEOTIDE SEQUENCE</scope>
    <source>
        <strain evidence="2">DSM 45356</strain>
    </source>
</reference>
<organism evidence="2 3">
    <name type="scientific">Longispora fulva</name>
    <dbReference type="NCBI Taxonomy" id="619741"/>
    <lineage>
        <taxon>Bacteria</taxon>
        <taxon>Bacillati</taxon>
        <taxon>Actinomycetota</taxon>
        <taxon>Actinomycetes</taxon>
        <taxon>Micromonosporales</taxon>
        <taxon>Micromonosporaceae</taxon>
        <taxon>Longispora</taxon>
    </lineage>
</organism>
<dbReference type="Gene3D" id="1.50.10.20">
    <property type="match status" value="1"/>
</dbReference>
<dbReference type="GO" id="GO:0010333">
    <property type="term" value="F:terpene synthase activity"/>
    <property type="evidence" value="ECO:0007669"/>
    <property type="project" value="InterPro"/>
</dbReference>
<dbReference type="RefSeq" id="WP_197002299.1">
    <property type="nucleotide sequence ID" value="NZ_BONS01000003.1"/>
</dbReference>
<evidence type="ECO:0000313" key="3">
    <source>
        <dbReference type="Proteomes" id="UP000622552"/>
    </source>
</evidence>
<protein>
    <recommendedName>
        <fullName evidence="1">Squalene cyclase C-terminal domain-containing protein</fullName>
    </recommendedName>
</protein>
<evidence type="ECO:0000259" key="1">
    <source>
        <dbReference type="Pfam" id="PF13243"/>
    </source>
</evidence>
<dbReference type="Pfam" id="PF13243">
    <property type="entry name" value="SQHop_cyclase_C"/>
    <property type="match status" value="1"/>
</dbReference>
<feature type="domain" description="Squalene cyclase C-terminal" evidence="1">
    <location>
        <begin position="308"/>
        <end position="416"/>
    </location>
</feature>
<dbReference type="PANTHER" id="PTHR31739:SF25">
    <property type="entry name" value="(E,E)-GERANYLLINALOOL SYNTHASE"/>
    <property type="match status" value="1"/>
</dbReference>
<sequence length="476" mass="50467">MRRADVLLATLTTDEVRVSTSVYDTSRLVSLLPRFAGHQGRVDFLLREQAPDGSWGEADGYGYVPTLSATESLLAAGHPEAAGRGLAWLRSWLAGGVPLPDTIAVELVVPALTAQVNARLPRAGQLDLPRGFDEKPLLKLRDRVDQGHRVPVKLWASLEVLGTAARQSGAEPAGGAVACSPAATAAWLGADGDPDGPSARYLRAIQEPAGGPVPGVTPITYFEQAWVLNSLALTSDRYLVPEEVLDSLDAALGEYGAPAAPGLPCDADDTAAVLHALTSHGRVRRPDSLLDYRTDDYFTCFPDERNPSISTNAHVLEALGVYLAARPGEEPRFGGPRSMVVDWLLATQESDGSWLDKWHASPYYATACCALALATYGGPGARPAVASAARWIAATQRPEGSWGRWTGTVEETAYATQVLLRGGDPAHAAAIARGRAFLVGHDDPADYPALWHAKDLYAPVTVISAARLTALSMTGA</sequence>
<dbReference type="Gene3D" id="1.50.10.160">
    <property type="match status" value="1"/>
</dbReference>
<dbReference type="SUPFAM" id="SSF81853">
    <property type="entry name" value="Family 10 polysaccharide lyase"/>
    <property type="match status" value="1"/>
</dbReference>
<dbReference type="InterPro" id="IPR032696">
    <property type="entry name" value="SQ_cyclase_C"/>
</dbReference>
<gene>
    <name evidence="2" type="ORF">IW245_001340</name>
</gene>
<dbReference type="GO" id="GO:0016102">
    <property type="term" value="P:diterpenoid biosynthetic process"/>
    <property type="evidence" value="ECO:0007669"/>
    <property type="project" value="TreeGrafter"/>
</dbReference>
<evidence type="ECO:0000313" key="2">
    <source>
        <dbReference type="EMBL" id="MBG6135146.1"/>
    </source>
</evidence>
<dbReference type="EMBL" id="JADOUF010000001">
    <property type="protein sequence ID" value="MBG6135146.1"/>
    <property type="molecule type" value="Genomic_DNA"/>
</dbReference>
<dbReference type="Proteomes" id="UP000622552">
    <property type="component" value="Unassembled WGS sequence"/>
</dbReference>
<dbReference type="GO" id="GO:0000287">
    <property type="term" value="F:magnesium ion binding"/>
    <property type="evidence" value="ECO:0007669"/>
    <property type="project" value="TreeGrafter"/>
</dbReference>